<accession>A0A8T0QGB7</accession>
<reference evidence="2" key="1">
    <citation type="submission" date="2020-05" db="EMBL/GenBank/DDBJ databases">
        <title>WGS assembly of Panicum virgatum.</title>
        <authorList>
            <person name="Lovell J.T."/>
            <person name="Jenkins J."/>
            <person name="Shu S."/>
            <person name="Juenger T.E."/>
            <person name="Schmutz J."/>
        </authorList>
    </citation>
    <scope>NUCLEOTIDE SEQUENCE</scope>
    <source>
        <strain evidence="2">AP13</strain>
    </source>
</reference>
<comment type="caution">
    <text evidence="2">The sequence shown here is derived from an EMBL/GenBank/DDBJ whole genome shotgun (WGS) entry which is preliminary data.</text>
</comment>
<feature type="signal peptide" evidence="1">
    <location>
        <begin position="1"/>
        <end position="20"/>
    </location>
</feature>
<dbReference type="Gene3D" id="3.10.450.10">
    <property type="match status" value="1"/>
</dbReference>
<dbReference type="AlphaFoldDB" id="A0A8T0QGB7"/>
<dbReference type="EMBL" id="CM029049">
    <property type="protein sequence ID" value="KAG2572783.1"/>
    <property type="molecule type" value="Genomic_DNA"/>
</dbReference>
<proteinExistence type="predicted"/>
<evidence type="ECO:0000313" key="3">
    <source>
        <dbReference type="Proteomes" id="UP000823388"/>
    </source>
</evidence>
<keyword evidence="3" id="KW-1185">Reference proteome</keyword>
<sequence length="112" mass="12613">MRTGTFPLLVVFGVAMCAMATSDDGWNLIPNVTYNQNIQGLGQCAMSEFANQSGDHAEYVGVVRASRRGEMTYKLVVYAKEHDEPRCLNFVVFNFDQDLPQYCRLLSYAECN</sequence>
<evidence type="ECO:0000313" key="2">
    <source>
        <dbReference type="EMBL" id="KAG2572783.1"/>
    </source>
</evidence>
<dbReference type="Proteomes" id="UP000823388">
    <property type="component" value="Chromosome 7K"/>
</dbReference>
<protein>
    <submittedName>
        <fullName evidence="2">Uncharacterized protein</fullName>
    </submittedName>
</protein>
<gene>
    <name evidence="2" type="ORF">PVAP13_7KG201875</name>
</gene>
<name>A0A8T0QGB7_PANVG</name>
<evidence type="ECO:0000256" key="1">
    <source>
        <dbReference type="SAM" id="SignalP"/>
    </source>
</evidence>
<feature type="chain" id="PRO_5035891801" evidence="1">
    <location>
        <begin position="21"/>
        <end position="112"/>
    </location>
</feature>
<keyword evidence="1" id="KW-0732">Signal</keyword>
<organism evidence="2 3">
    <name type="scientific">Panicum virgatum</name>
    <name type="common">Blackwell switchgrass</name>
    <dbReference type="NCBI Taxonomy" id="38727"/>
    <lineage>
        <taxon>Eukaryota</taxon>
        <taxon>Viridiplantae</taxon>
        <taxon>Streptophyta</taxon>
        <taxon>Embryophyta</taxon>
        <taxon>Tracheophyta</taxon>
        <taxon>Spermatophyta</taxon>
        <taxon>Magnoliopsida</taxon>
        <taxon>Liliopsida</taxon>
        <taxon>Poales</taxon>
        <taxon>Poaceae</taxon>
        <taxon>PACMAD clade</taxon>
        <taxon>Panicoideae</taxon>
        <taxon>Panicodae</taxon>
        <taxon>Paniceae</taxon>
        <taxon>Panicinae</taxon>
        <taxon>Panicum</taxon>
        <taxon>Panicum sect. Hiantes</taxon>
    </lineage>
</organism>